<evidence type="ECO:0000313" key="15">
    <source>
        <dbReference type="EMBL" id="MBB6636414.1"/>
    </source>
</evidence>
<keyword evidence="3 14" id="KW-1003">Cell membrane</keyword>
<evidence type="ECO:0000256" key="3">
    <source>
        <dbReference type="ARBA" id="ARBA00022475"/>
    </source>
</evidence>
<feature type="transmembrane region" description="Helical" evidence="14">
    <location>
        <begin position="6"/>
        <end position="24"/>
    </location>
</feature>
<comment type="catalytic activity">
    <reaction evidence="12">
        <text>fluoride(in) = fluoride(out)</text>
        <dbReference type="Rhea" id="RHEA:76159"/>
        <dbReference type="ChEBI" id="CHEBI:17051"/>
    </reaction>
    <physiologicalReaction direction="left-to-right" evidence="12">
        <dbReference type="Rhea" id="RHEA:76160"/>
    </physiologicalReaction>
</comment>
<dbReference type="HAMAP" id="MF_00454">
    <property type="entry name" value="FluC"/>
    <property type="match status" value="1"/>
</dbReference>
<dbReference type="GO" id="GO:0062054">
    <property type="term" value="F:fluoride channel activity"/>
    <property type="evidence" value="ECO:0007669"/>
    <property type="project" value="UniProtKB-UniRule"/>
</dbReference>
<dbReference type="PANTHER" id="PTHR28259:SF16">
    <property type="entry name" value="FLUORIDE-SPECIFIC ION CHANNEL FLUC 2"/>
    <property type="match status" value="1"/>
</dbReference>
<comment type="similarity">
    <text evidence="11 14">Belongs to the fluoride channel Fluc/FEX (TC 1.A.43) family.</text>
</comment>
<evidence type="ECO:0000256" key="7">
    <source>
        <dbReference type="ARBA" id="ARBA00023053"/>
    </source>
</evidence>
<keyword evidence="4 14" id="KW-0812">Transmembrane</keyword>
<dbReference type="InterPro" id="IPR003691">
    <property type="entry name" value="FluC"/>
</dbReference>
<keyword evidence="6 14" id="KW-1133">Transmembrane helix</keyword>
<dbReference type="Proteomes" id="UP000535838">
    <property type="component" value="Unassembled WGS sequence"/>
</dbReference>
<dbReference type="RefSeq" id="WP_185121618.1">
    <property type="nucleotide sequence ID" value="NZ_JACJVQ010000017.1"/>
</dbReference>
<evidence type="ECO:0000256" key="12">
    <source>
        <dbReference type="ARBA" id="ARBA00035585"/>
    </source>
</evidence>
<keyword evidence="7 14" id="KW-0915">Sodium</keyword>
<accession>A0A841SWX4</accession>
<dbReference type="EMBL" id="JACJVQ010000017">
    <property type="protein sequence ID" value="MBB6636414.1"/>
    <property type="molecule type" value="Genomic_DNA"/>
</dbReference>
<organism evidence="15 16">
    <name type="scientific">Cohnella thailandensis</name>
    <dbReference type="NCBI Taxonomy" id="557557"/>
    <lineage>
        <taxon>Bacteria</taxon>
        <taxon>Bacillati</taxon>
        <taxon>Bacillota</taxon>
        <taxon>Bacilli</taxon>
        <taxon>Bacillales</taxon>
        <taxon>Paenibacillaceae</taxon>
        <taxon>Cohnella</taxon>
    </lineage>
</organism>
<keyword evidence="10 14" id="KW-0407">Ion channel</keyword>
<evidence type="ECO:0000256" key="6">
    <source>
        <dbReference type="ARBA" id="ARBA00022989"/>
    </source>
</evidence>
<dbReference type="GO" id="GO:0005886">
    <property type="term" value="C:plasma membrane"/>
    <property type="evidence" value="ECO:0007669"/>
    <property type="project" value="UniProtKB-SubCell"/>
</dbReference>
<evidence type="ECO:0000256" key="13">
    <source>
        <dbReference type="ARBA" id="ARBA00049940"/>
    </source>
</evidence>
<feature type="binding site" evidence="14">
    <location>
        <position position="78"/>
    </location>
    <ligand>
        <name>Na(+)</name>
        <dbReference type="ChEBI" id="CHEBI:29101"/>
        <note>structural</note>
    </ligand>
</feature>
<feature type="binding site" evidence="14">
    <location>
        <position position="75"/>
    </location>
    <ligand>
        <name>Na(+)</name>
        <dbReference type="ChEBI" id="CHEBI:29101"/>
        <note>structural</note>
    </ligand>
</feature>
<dbReference type="PANTHER" id="PTHR28259">
    <property type="entry name" value="FLUORIDE EXPORT PROTEIN 1-RELATED"/>
    <property type="match status" value="1"/>
</dbReference>
<evidence type="ECO:0000256" key="1">
    <source>
        <dbReference type="ARBA" id="ARBA00004651"/>
    </source>
</evidence>
<dbReference type="GO" id="GO:0046872">
    <property type="term" value="F:metal ion binding"/>
    <property type="evidence" value="ECO:0007669"/>
    <property type="project" value="UniProtKB-KW"/>
</dbReference>
<keyword evidence="8 14" id="KW-0406">Ion transport</keyword>
<evidence type="ECO:0000256" key="4">
    <source>
        <dbReference type="ARBA" id="ARBA00022692"/>
    </source>
</evidence>
<evidence type="ECO:0000256" key="9">
    <source>
        <dbReference type="ARBA" id="ARBA00023136"/>
    </source>
</evidence>
<evidence type="ECO:0000256" key="5">
    <source>
        <dbReference type="ARBA" id="ARBA00022723"/>
    </source>
</evidence>
<name>A0A841SWX4_9BACL</name>
<dbReference type="AlphaFoldDB" id="A0A841SWX4"/>
<keyword evidence="9 14" id="KW-0472">Membrane</keyword>
<evidence type="ECO:0000313" key="16">
    <source>
        <dbReference type="Proteomes" id="UP000535838"/>
    </source>
</evidence>
<comment type="subcellular location">
    <subcellularLocation>
        <location evidence="1 14">Cell membrane</location>
        <topology evidence="1 14">Multi-pass membrane protein</topology>
    </subcellularLocation>
</comment>
<evidence type="ECO:0000256" key="14">
    <source>
        <dbReference type="HAMAP-Rule" id="MF_00454"/>
    </source>
</evidence>
<dbReference type="Pfam" id="PF02537">
    <property type="entry name" value="CRCB"/>
    <property type="match status" value="1"/>
</dbReference>
<proteinExistence type="inferred from homology"/>
<keyword evidence="2 14" id="KW-0813">Transport</keyword>
<comment type="activity regulation">
    <text evidence="14">Na(+) is not transported, but it plays an essential structural role and its presence is essential for fluoride channel function.</text>
</comment>
<sequence length="126" mass="12985">MNAWEALGLAGLGGSAGALLRYGTGKWAAALKAKPYAATLTVNLTGSLLIGVLAGMEWKARQPELYALLGPGVMGGLTTYSTLNVQKATMRTEKRYAALAKYAAATYLGGWLAFAIGFGIGKAAKG</sequence>
<reference evidence="15 16" key="1">
    <citation type="submission" date="2020-08" db="EMBL/GenBank/DDBJ databases">
        <title>Cohnella phylogeny.</title>
        <authorList>
            <person name="Dunlap C."/>
        </authorList>
    </citation>
    <scope>NUCLEOTIDE SEQUENCE [LARGE SCALE GENOMIC DNA]</scope>
    <source>
        <strain evidence="15 16">DSM 25241</strain>
    </source>
</reference>
<comment type="function">
    <text evidence="13 14">Fluoride-specific ion channel. Important for reducing fluoride concentration in the cell, thus reducing its toxicity.</text>
</comment>
<comment type="caution">
    <text evidence="15">The sequence shown here is derived from an EMBL/GenBank/DDBJ whole genome shotgun (WGS) entry which is preliminary data.</text>
</comment>
<evidence type="ECO:0000256" key="8">
    <source>
        <dbReference type="ARBA" id="ARBA00023065"/>
    </source>
</evidence>
<keyword evidence="5 14" id="KW-0479">Metal-binding</keyword>
<evidence type="ECO:0000256" key="10">
    <source>
        <dbReference type="ARBA" id="ARBA00023303"/>
    </source>
</evidence>
<feature type="transmembrane region" description="Helical" evidence="14">
    <location>
        <begin position="65"/>
        <end position="83"/>
    </location>
</feature>
<keyword evidence="16" id="KW-1185">Reference proteome</keyword>
<evidence type="ECO:0000256" key="11">
    <source>
        <dbReference type="ARBA" id="ARBA00035120"/>
    </source>
</evidence>
<feature type="transmembrane region" description="Helical" evidence="14">
    <location>
        <begin position="36"/>
        <end position="53"/>
    </location>
</feature>
<dbReference type="GO" id="GO:0140114">
    <property type="term" value="P:cellular detoxification of fluoride"/>
    <property type="evidence" value="ECO:0007669"/>
    <property type="project" value="UniProtKB-UniRule"/>
</dbReference>
<feature type="transmembrane region" description="Helical" evidence="14">
    <location>
        <begin position="104"/>
        <end position="124"/>
    </location>
</feature>
<gene>
    <name evidence="14" type="primary">fluC</name>
    <name evidence="14" type="synonym">crcB</name>
    <name evidence="15" type="ORF">H7B67_20020</name>
</gene>
<protein>
    <recommendedName>
        <fullName evidence="14">Fluoride-specific ion channel FluC</fullName>
    </recommendedName>
</protein>
<evidence type="ECO:0000256" key="2">
    <source>
        <dbReference type="ARBA" id="ARBA00022448"/>
    </source>
</evidence>